<reference evidence="1 2" key="1">
    <citation type="submission" date="2015-10" db="EMBL/GenBank/DDBJ databases">
        <title>Full genome of DAOMC 229536 Phialocephala scopiformis, a fungal endophyte of spruce producing the potent anti-insectan compound rugulosin.</title>
        <authorList>
            <consortium name="DOE Joint Genome Institute"/>
            <person name="Walker A.K."/>
            <person name="Frasz S.L."/>
            <person name="Seifert K.A."/>
            <person name="Miller J.D."/>
            <person name="Mondo S.J."/>
            <person name="Labutti K."/>
            <person name="Lipzen A."/>
            <person name="Dockter R."/>
            <person name="Kennedy M."/>
            <person name="Grigoriev I.V."/>
            <person name="Spatafora J.W."/>
        </authorList>
    </citation>
    <scope>NUCLEOTIDE SEQUENCE [LARGE SCALE GENOMIC DNA]</scope>
    <source>
        <strain evidence="1 2">CBS 120377</strain>
    </source>
</reference>
<keyword evidence="2" id="KW-1185">Reference proteome</keyword>
<dbReference type="AlphaFoldDB" id="A0A194X6R6"/>
<gene>
    <name evidence="1" type="ORF">LY89DRAFT_97538</name>
</gene>
<accession>A0A194X6R6</accession>
<proteinExistence type="predicted"/>
<dbReference type="KEGG" id="psco:LY89DRAFT_97538"/>
<dbReference type="InParanoid" id="A0A194X6R6"/>
<sequence>MLDPMTALGIAGNIVQFVDFSIKLLGDAHELHKSAEGSLQESLDVEKVAGTIRILQMKLRIQDDHHVSGDDKAENLLEELCTSCDETAKELFEVLGSLKVQGKKSPWKSMRQAIKSIKGKATIAKICDRLNGFRETLELTILVDLRNLISNQSSTLTILSILKVAVRTLSFPFFRIGVSSRQPLMHKLPS</sequence>
<evidence type="ECO:0000313" key="2">
    <source>
        <dbReference type="Proteomes" id="UP000070700"/>
    </source>
</evidence>
<protein>
    <submittedName>
        <fullName evidence="1">Uncharacterized protein</fullName>
    </submittedName>
</protein>
<dbReference type="GeneID" id="28833272"/>
<evidence type="ECO:0000313" key="1">
    <source>
        <dbReference type="EMBL" id="KUJ15866.1"/>
    </source>
</evidence>
<dbReference type="RefSeq" id="XP_018070221.1">
    <property type="nucleotide sequence ID" value="XM_018223546.1"/>
</dbReference>
<name>A0A194X6R6_MOLSC</name>
<dbReference type="Proteomes" id="UP000070700">
    <property type="component" value="Unassembled WGS sequence"/>
</dbReference>
<organism evidence="1 2">
    <name type="scientific">Mollisia scopiformis</name>
    <name type="common">Conifer needle endophyte fungus</name>
    <name type="synonym">Phialocephala scopiformis</name>
    <dbReference type="NCBI Taxonomy" id="149040"/>
    <lineage>
        <taxon>Eukaryota</taxon>
        <taxon>Fungi</taxon>
        <taxon>Dikarya</taxon>
        <taxon>Ascomycota</taxon>
        <taxon>Pezizomycotina</taxon>
        <taxon>Leotiomycetes</taxon>
        <taxon>Helotiales</taxon>
        <taxon>Mollisiaceae</taxon>
        <taxon>Mollisia</taxon>
    </lineage>
</organism>
<dbReference type="EMBL" id="KQ947417">
    <property type="protein sequence ID" value="KUJ15866.1"/>
    <property type="molecule type" value="Genomic_DNA"/>
</dbReference>
<dbReference type="OrthoDB" id="341259at2759"/>